<comment type="caution">
    <text evidence="4">The sequence shown here is derived from an EMBL/GenBank/DDBJ whole genome shotgun (WGS) entry which is preliminary data.</text>
</comment>
<dbReference type="Pfam" id="PF00106">
    <property type="entry name" value="adh_short"/>
    <property type="match status" value="1"/>
</dbReference>
<dbReference type="InterPro" id="IPR036291">
    <property type="entry name" value="NAD(P)-bd_dom_sf"/>
</dbReference>
<evidence type="ECO:0000313" key="4">
    <source>
        <dbReference type="EMBL" id="KAJ8483000.1"/>
    </source>
</evidence>
<protein>
    <recommendedName>
        <fullName evidence="6">NAD(P)-binding protein</fullName>
    </recommendedName>
</protein>
<evidence type="ECO:0008006" key="6">
    <source>
        <dbReference type="Google" id="ProtNLM"/>
    </source>
</evidence>
<gene>
    <name evidence="4" type="ORF">ONZ51_g4997</name>
</gene>
<keyword evidence="3" id="KW-1133">Transmembrane helix</keyword>
<keyword evidence="3" id="KW-0812">Transmembrane</keyword>
<dbReference type="InterPro" id="IPR002347">
    <property type="entry name" value="SDR_fam"/>
</dbReference>
<evidence type="ECO:0000256" key="3">
    <source>
        <dbReference type="SAM" id="Phobius"/>
    </source>
</evidence>
<dbReference type="Gene3D" id="3.40.50.720">
    <property type="entry name" value="NAD(P)-binding Rossmann-like Domain"/>
    <property type="match status" value="1"/>
</dbReference>
<proteinExistence type="inferred from homology"/>
<dbReference type="GO" id="GO:0016491">
    <property type="term" value="F:oxidoreductase activity"/>
    <property type="evidence" value="ECO:0007669"/>
    <property type="project" value="UniProtKB-KW"/>
</dbReference>
<keyword evidence="5" id="KW-1185">Reference proteome</keyword>
<accession>A0AAD7TUT4</accession>
<comment type="similarity">
    <text evidence="1">Belongs to the short-chain dehydrogenases/reductases (SDR) family.</text>
</comment>
<dbReference type="Proteomes" id="UP001215151">
    <property type="component" value="Unassembled WGS sequence"/>
</dbReference>
<keyword evidence="3" id="KW-0472">Membrane</keyword>
<dbReference type="SUPFAM" id="SSF51735">
    <property type="entry name" value="NAD(P)-binding Rossmann-fold domains"/>
    <property type="match status" value="1"/>
</dbReference>
<sequence>MRRGLQVSAADGSDVRNVFMGTQLSLPPPFLTVALPLMPLTHISHDFRIAARQTPVQEGWVYVDDDDYRIEFSYYWLVIRSIPQAYDNTMHSTTVQGATATLTFTGTAVAVYGAVGDVAHNGWPSSSFAIDGTVYETYDFSSAAGYSDASQDRYQVPYFTVQGLSLDEHTLVITNLNGTAPNTLWLDYIRFFPFQSPSTSSSTETIQVQSSPSMSKPTAVSTSLSSATTAYVGSRTGQSQGAIIGGAAGGSAILIALLSALAIYLYFRRVLRARTDSGDGETGHSSTYSSIAASTNVINSCIRLSLWLVIGLDKPSNTDLVIHCNTLSRTSSDGSVIGISAPNGSYIRAALLGTLGCTTRKWHQYASRSLASPTVSSGREYNTVLEESGTYYTQYWVSEWLVLTSDSRLSASSSTNARHGNIILISLLEGLLVSVPIPSPIGDVAILVDLARTPCASARLSAVALGITACRSLLSGSSYLTSNPARTVSTGRISEAGDMRARLCSKWLRRQRTSLQSTPQSTQIPEKPTMSAAVSAQGSRVWLVTGTSAGIGYATVNEVLAIGERVAAVTRSASSLASLTAVHDPSKLLVVEHDVSDTTKSADALISRIVNHFGRLDVVVNNAGYGLNGVVEGTPDEAARAQLEVNFWAPVRISRAAVKYFREHNSPEQGGRILNISSTGGFSSNPTLAFYSASKFGFSEGLQKELDPKWNIKVIVIQPGGVRTLWAGSNMVEVSLPPAYADPESTPTKFLQVMRGTKYIGDPNKVGRALITISKADNPPMRLPLGADARFVIQNKLNEIQREFDEWKELELSTVADDADPTFLAKLSGSVVRT</sequence>
<dbReference type="Gene3D" id="2.60.120.260">
    <property type="entry name" value="Galactose-binding domain-like"/>
    <property type="match status" value="1"/>
</dbReference>
<evidence type="ECO:0000256" key="2">
    <source>
        <dbReference type="ARBA" id="ARBA00023002"/>
    </source>
</evidence>
<dbReference type="PANTHER" id="PTHR43976:SF16">
    <property type="entry name" value="SHORT-CHAIN DEHYDROGENASE_REDUCTASE FAMILY PROTEIN"/>
    <property type="match status" value="1"/>
</dbReference>
<keyword evidence="2" id="KW-0560">Oxidoreductase</keyword>
<reference evidence="4" key="1">
    <citation type="submission" date="2022-11" db="EMBL/GenBank/DDBJ databases">
        <title>Genome Sequence of Cubamyces cubensis.</title>
        <authorList>
            <person name="Buettner E."/>
        </authorList>
    </citation>
    <scope>NUCLEOTIDE SEQUENCE</scope>
    <source>
        <strain evidence="4">MPL-01</strain>
    </source>
</reference>
<dbReference type="AlphaFoldDB" id="A0AAD7TUT4"/>
<evidence type="ECO:0000256" key="1">
    <source>
        <dbReference type="ARBA" id="ARBA00006484"/>
    </source>
</evidence>
<feature type="transmembrane region" description="Helical" evidence="3">
    <location>
        <begin position="242"/>
        <end position="267"/>
    </location>
</feature>
<evidence type="ECO:0000313" key="5">
    <source>
        <dbReference type="Proteomes" id="UP001215151"/>
    </source>
</evidence>
<name>A0AAD7TUT4_9APHY</name>
<dbReference type="PANTHER" id="PTHR43976">
    <property type="entry name" value="SHORT CHAIN DEHYDROGENASE"/>
    <property type="match status" value="1"/>
</dbReference>
<dbReference type="EMBL" id="JAPEVG010000102">
    <property type="protein sequence ID" value="KAJ8483000.1"/>
    <property type="molecule type" value="Genomic_DNA"/>
</dbReference>
<organism evidence="4 5">
    <name type="scientific">Trametes cubensis</name>
    <dbReference type="NCBI Taxonomy" id="1111947"/>
    <lineage>
        <taxon>Eukaryota</taxon>
        <taxon>Fungi</taxon>
        <taxon>Dikarya</taxon>
        <taxon>Basidiomycota</taxon>
        <taxon>Agaricomycotina</taxon>
        <taxon>Agaricomycetes</taxon>
        <taxon>Polyporales</taxon>
        <taxon>Polyporaceae</taxon>
        <taxon>Trametes</taxon>
    </lineage>
</organism>
<dbReference type="PRINTS" id="PR00081">
    <property type="entry name" value="GDHRDH"/>
</dbReference>
<dbReference type="InterPro" id="IPR051911">
    <property type="entry name" value="SDR_oxidoreductase"/>
</dbReference>
<dbReference type="CDD" id="cd05374">
    <property type="entry name" value="17beta-HSD-like_SDR_c"/>
    <property type="match status" value="1"/>
</dbReference>